<dbReference type="PANTHER" id="PTHR10434">
    <property type="entry name" value="1-ACYL-SN-GLYCEROL-3-PHOSPHATE ACYLTRANSFERASE"/>
    <property type="match status" value="1"/>
</dbReference>
<dbReference type="Pfam" id="PF01553">
    <property type="entry name" value="Acyltransferase"/>
    <property type="match status" value="1"/>
</dbReference>
<organism evidence="10 11">
    <name type="scientific">Haloferula chungangensis</name>
    <dbReference type="NCBI Taxonomy" id="1048331"/>
    <lineage>
        <taxon>Bacteria</taxon>
        <taxon>Pseudomonadati</taxon>
        <taxon>Verrucomicrobiota</taxon>
        <taxon>Verrucomicrobiia</taxon>
        <taxon>Verrucomicrobiales</taxon>
        <taxon>Verrucomicrobiaceae</taxon>
        <taxon>Haloferula</taxon>
    </lineage>
</organism>
<evidence type="ECO:0000256" key="2">
    <source>
        <dbReference type="ARBA" id="ARBA00022679"/>
    </source>
</evidence>
<dbReference type="CDD" id="cd07989">
    <property type="entry name" value="LPLAT_AGPAT-like"/>
    <property type="match status" value="1"/>
</dbReference>
<feature type="transmembrane region" description="Helical" evidence="8">
    <location>
        <begin position="36"/>
        <end position="53"/>
    </location>
</feature>
<feature type="transmembrane region" description="Helical" evidence="8">
    <location>
        <begin position="192"/>
        <end position="211"/>
    </location>
</feature>
<feature type="transmembrane region" description="Helical" evidence="8">
    <location>
        <begin position="284"/>
        <end position="304"/>
    </location>
</feature>
<feature type="transmembrane region" description="Helical" evidence="8">
    <location>
        <begin position="59"/>
        <end position="79"/>
    </location>
</feature>
<proteinExistence type="predicted"/>
<evidence type="ECO:0000256" key="1">
    <source>
        <dbReference type="ARBA" id="ARBA00005189"/>
    </source>
</evidence>
<dbReference type="CDD" id="cd06173">
    <property type="entry name" value="MFS_MefA_like"/>
    <property type="match status" value="1"/>
</dbReference>
<evidence type="ECO:0000256" key="5">
    <source>
        <dbReference type="ARBA" id="ARBA00023136"/>
    </source>
</evidence>
<feature type="transmembrane region" description="Helical" evidence="8">
    <location>
        <begin position="311"/>
        <end position="330"/>
    </location>
</feature>
<evidence type="ECO:0000256" key="7">
    <source>
        <dbReference type="SAM" id="MobiDB-lite"/>
    </source>
</evidence>
<dbReference type="Pfam" id="PF07690">
    <property type="entry name" value="MFS_1"/>
    <property type="match status" value="1"/>
</dbReference>
<feature type="transmembrane region" description="Helical" evidence="8">
    <location>
        <begin position="246"/>
        <end position="264"/>
    </location>
</feature>
<dbReference type="EMBL" id="JBHTBS010000007">
    <property type="protein sequence ID" value="MFC7338446.1"/>
    <property type="molecule type" value="Genomic_DNA"/>
</dbReference>
<dbReference type="InterPro" id="IPR002123">
    <property type="entry name" value="Plipid/glycerol_acylTrfase"/>
</dbReference>
<feature type="transmembrane region" description="Helical" evidence="8">
    <location>
        <begin position="360"/>
        <end position="383"/>
    </location>
</feature>
<keyword evidence="4 8" id="KW-1133">Transmembrane helix</keyword>
<evidence type="ECO:0000256" key="8">
    <source>
        <dbReference type="SAM" id="Phobius"/>
    </source>
</evidence>
<reference evidence="11" key="1">
    <citation type="journal article" date="2019" name="Int. J. Syst. Evol. Microbiol.">
        <title>The Global Catalogue of Microorganisms (GCM) 10K type strain sequencing project: providing services to taxonomists for standard genome sequencing and annotation.</title>
        <authorList>
            <consortium name="The Broad Institute Genomics Platform"/>
            <consortium name="The Broad Institute Genome Sequencing Center for Infectious Disease"/>
            <person name="Wu L."/>
            <person name="Ma J."/>
        </authorList>
    </citation>
    <scope>NUCLEOTIDE SEQUENCE [LARGE SCALE GENOMIC DNA]</scope>
    <source>
        <strain evidence="11">CGMCC 4.1467</strain>
    </source>
</reference>
<comment type="caution">
    <text evidence="10">The sequence shown here is derived from an EMBL/GenBank/DDBJ whole genome shotgun (WGS) entry which is preliminary data.</text>
</comment>
<protein>
    <submittedName>
        <fullName evidence="10">MFS transporter</fullName>
    </submittedName>
</protein>
<keyword evidence="3 8" id="KW-0812">Transmembrane</keyword>
<sequence>MEAADEPDDHEPTKKQWVGFWSMIAQQTQNAFNDKAAQFILVPLGGAIAYTMLGVPVESWAGIMIALPFVLFAPLAGWLSDRYSKRDVMVGSAVAQLVVLVWLCSSIYFRNMPLALCGFFALAVQSAFFSPAKIGINKELVGSRHLGFASGIQQMMSMLAILAGQIAAGVIYDQNYRAAGGTPDVAWQAAMIPLLILAALALPSIVFSIIIPRTPAQEAEKLTPGVAIQHFRHLADLWSDRRLRQASFGVAFFWGFASFINLWSVKLAKVLTAGQEGFGTLSSWFMAAASLGMVGGFGLASFLLRRRIELGWVPVAGVAMTLCALGLMLVNPEGSLDLLDAAGLGWLPVFKALVTPHSGAFLWMLALLAFFAAIFLAPLNAWMQDRYPATKRGELQSASNLQDCMSGIIAVGLVELIPQLLRLANLSDAAISRISVGLLGLGCGLITWFIIRLIPSQFVRVIGLTLIGTFYRIRGVDTSNLPEKGGVLLLPNHISWGDAFFLTAASPRPIRFVMEGAFMANPLIRGFCKLFNTVPISTDKPREALKIAANAIKDGHVVCIFPEGQLSRTGTLQELKRGLEIIARLANCPSVPVWADGSWGSILSFERNRFFTKIPHRIPYHMRVAFGKPIAPDKVSLKKVRSSLLEASAASLASRLHRAKSSNPQAWANGYQLGQINALQRRTPFTVLPDDPTVSELVGLASFASIFKSNATSNSTPYWLGGNKLRQQIASGGPPSQPSTFFDFSEQASTPLEVEGWHHCPCLAINGIIISMSLPDPTQAHPDSPHQVGGKEGSVGILLPGFSYEEREEHLHLTGPAAGPDGIPLPKGTRTDESSFVFLP</sequence>
<feature type="transmembrane region" description="Helical" evidence="8">
    <location>
        <begin position="155"/>
        <end position="172"/>
    </location>
</feature>
<evidence type="ECO:0000313" key="10">
    <source>
        <dbReference type="EMBL" id="MFC7338446.1"/>
    </source>
</evidence>
<dbReference type="RefSeq" id="WP_379713775.1">
    <property type="nucleotide sequence ID" value="NZ_JBHTBS010000007.1"/>
</dbReference>
<dbReference type="Gene3D" id="1.20.1250.20">
    <property type="entry name" value="MFS general substrate transporter like domains"/>
    <property type="match status" value="1"/>
</dbReference>
<dbReference type="SUPFAM" id="SSF103473">
    <property type="entry name" value="MFS general substrate transporter"/>
    <property type="match status" value="1"/>
</dbReference>
<keyword evidence="6" id="KW-0012">Acyltransferase</keyword>
<feature type="region of interest" description="Disordered" evidence="7">
    <location>
        <begin position="815"/>
        <end position="840"/>
    </location>
</feature>
<dbReference type="SMART" id="SM00563">
    <property type="entry name" value="PlsC"/>
    <property type="match status" value="1"/>
</dbReference>
<keyword evidence="11" id="KW-1185">Reference proteome</keyword>
<keyword evidence="2" id="KW-0808">Transferase</keyword>
<dbReference type="Proteomes" id="UP001596472">
    <property type="component" value="Unassembled WGS sequence"/>
</dbReference>
<feature type="transmembrane region" description="Helical" evidence="8">
    <location>
        <begin position="88"/>
        <end position="109"/>
    </location>
</feature>
<comment type="pathway">
    <text evidence="1">Lipid metabolism.</text>
</comment>
<dbReference type="InterPro" id="IPR011701">
    <property type="entry name" value="MFS"/>
</dbReference>
<evidence type="ECO:0000256" key="6">
    <source>
        <dbReference type="ARBA" id="ARBA00023315"/>
    </source>
</evidence>
<evidence type="ECO:0000259" key="9">
    <source>
        <dbReference type="SMART" id="SM00563"/>
    </source>
</evidence>
<feature type="domain" description="Phospholipid/glycerol acyltransferase" evidence="9">
    <location>
        <begin position="487"/>
        <end position="598"/>
    </location>
</feature>
<feature type="transmembrane region" description="Helical" evidence="8">
    <location>
        <begin position="115"/>
        <end position="134"/>
    </location>
</feature>
<feature type="transmembrane region" description="Helical" evidence="8">
    <location>
        <begin position="430"/>
        <end position="451"/>
    </location>
</feature>
<name>A0ABW2L7S9_9BACT</name>
<dbReference type="InterPro" id="IPR036259">
    <property type="entry name" value="MFS_trans_sf"/>
</dbReference>
<evidence type="ECO:0000313" key="11">
    <source>
        <dbReference type="Proteomes" id="UP001596472"/>
    </source>
</evidence>
<keyword evidence="5 8" id="KW-0472">Membrane</keyword>
<dbReference type="SUPFAM" id="SSF69593">
    <property type="entry name" value="Glycerol-3-phosphate (1)-acyltransferase"/>
    <property type="match status" value="1"/>
</dbReference>
<dbReference type="PANTHER" id="PTHR10434:SF15">
    <property type="entry name" value="PHOSPHOLIPID_GLYCEROL ACYLTRANSFERASE DOMAIN-CONTAINING PROTEIN"/>
    <property type="match status" value="1"/>
</dbReference>
<gene>
    <name evidence="10" type="ORF">ACFQY0_14725</name>
</gene>
<evidence type="ECO:0000256" key="3">
    <source>
        <dbReference type="ARBA" id="ARBA00022692"/>
    </source>
</evidence>
<accession>A0ABW2L7S9</accession>
<evidence type="ECO:0000256" key="4">
    <source>
        <dbReference type="ARBA" id="ARBA00022989"/>
    </source>
</evidence>